<dbReference type="InterPro" id="IPR002934">
    <property type="entry name" value="Polymerase_NTP_transf_dom"/>
</dbReference>
<dbReference type="InterPro" id="IPR043519">
    <property type="entry name" value="NT_sf"/>
</dbReference>
<dbReference type="CDD" id="cd05403">
    <property type="entry name" value="NT_KNTase_like"/>
    <property type="match status" value="1"/>
</dbReference>
<name>A0A550J6G3_9BACT</name>
<gene>
    <name evidence="2" type="ORF">FL622_15235</name>
</gene>
<organism evidence="2 3">
    <name type="scientific">Trichloromonas acetexigens</name>
    <dbReference type="NCBI Taxonomy" id="38815"/>
    <lineage>
        <taxon>Bacteria</taxon>
        <taxon>Pseudomonadati</taxon>
        <taxon>Thermodesulfobacteriota</taxon>
        <taxon>Desulfuromonadia</taxon>
        <taxon>Desulfuromonadales</taxon>
        <taxon>Trichloromonadaceae</taxon>
        <taxon>Trichloromonas</taxon>
    </lineage>
</organism>
<keyword evidence="2" id="KW-0808">Transferase</keyword>
<proteinExistence type="predicted"/>
<keyword evidence="3" id="KW-1185">Reference proteome</keyword>
<dbReference type="Gene3D" id="3.30.460.10">
    <property type="entry name" value="Beta Polymerase, domain 2"/>
    <property type="match status" value="1"/>
</dbReference>
<evidence type="ECO:0000313" key="2">
    <source>
        <dbReference type="EMBL" id="TRO78820.1"/>
    </source>
</evidence>
<evidence type="ECO:0000313" key="3">
    <source>
        <dbReference type="Proteomes" id="UP000317155"/>
    </source>
</evidence>
<dbReference type="Pfam" id="PF01909">
    <property type="entry name" value="NTP_transf_2"/>
    <property type="match status" value="1"/>
</dbReference>
<dbReference type="AlphaFoldDB" id="A0A550J6G3"/>
<dbReference type="PANTHER" id="PTHR43449:SF1">
    <property type="entry name" value="POLYMERASE BETA NUCLEOTIDYLTRANSFERASE DOMAIN-CONTAINING PROTEIN"/>
    <property type="match status" value="1"/>
</dbReference>
<dbReference type="GO" id="GO:0016779">
    <property type="term" value="F:nucleotidyltransferase activity"/>
    <property type="evidence" value="ECO:0007669"/>
    <property type="project" value="InterPro"/>
</dbReference>
<dbReference type="RefSeq" id="WP_092054511.1">
    <property type="nucleotide sequence ID" value="NZ_FOJJ01000006.1"/>
</dbReference>
<reference evidence="2 3" key="1">
    <citation type="submission" date="2019-07" db="EMBL/GenBank/DDBJ databases">
        <title>Insights of Desulfuromonas acetexigens electromicrobiology.</title>
        <authorList>
            <person name="Katuri K."/>
            <person name="Sapireddy V."/>
            <person name="Shaw D.R."/>
            <person name="Saikaly P."/>
        </authorList>
    </citation>
    <scope>NUCLEOTIDE SEQUENCE [LARGE SCALE GENOMIC DNA]</scope>
    <source>
        <strain evidence="2 3">2873</strain>
    </source>
</reference>
<comment type="caution">
    <text evidence="2">The sequence shown here is derived from an EMBL/GenBank/DDBJ whole genome shotgun (WGS) entry which is preliminary data.</text>
</comment>
<evidence type="ECO:0000259" key="1">
    <source>
        <dbReference type="Pfam" id="PF01909"/>
    </source>
</evidence>
<protein>
    <submittedName>
        <fullName evidence="2">Nucleotidyltransferase domain-containing protein</fullName>
    </submittedName>
</protein>
<sequence length="106" mass="11892">MAQATVAIIETIRRYVRALEAQGIQVDDAILFGSFAKGTAKDESDIDVALISSAFSGNRFDDRRRIVPLRRAIDERLEPIPFRPNDFAEGGNLVDEIKRDGIRIEM</sequence>
<dbReference type="PANTHER" id="PTHR43449">
    <property type="entry name" value="NUCLEOTIDYLTRANSFERASE"/>
    <property type="match status" value="1"/>
</dbReference>
<dbReference type="OrthoDB" id="5422227at2"/>
<dbReference type="EMBL" id="VJVV01000014">
    <property type="protein sequence ID" value="TRO78820.1"/>
    <property type="molecule type" value="Genomic_DNA"/>
</dbReference>
<feature type="domain" description="Polymerase nucleotidyl transferase" evidence="1">
    <location>
        <begin position="12"/>
        <end position="75"/>
    </location>
</feature>
<accession>A0A550J6G3</accession>
<dbReference type="SUPFAM" id="SSF81301">
    <property type="entry name" value="Nucleotidyltransferase"/>
    <property type="match status" value="1"/>
</dbReference>
<dbReference type="Proteomes" id="UP000317155">
    <property type="component" value="Unassembled WGS sequence"/>
</dbReference>